<name>A0ABN9AJ31_9NEOB</name>
<reference evidence="2" key="1">
    <citation type="submission" date="2023-05" db="EMBL/GenBank/DDBJ databases">
        <authorList>
            <person name="Stuckert A."/>
        </authorList>
    </citation>
    <scope>NUCLEOTIDE SEQUENCE</scope>
</reference>
<protein>
    <recommendedName>
        <fullName evidence="4">Natural killer-tumor recognition protein</fullName>
    </recommendedName>
</protein>
<feature type="compositionally biased region" description="Polar residues" evidence="1">
    <location>
        <begin position="81"/>
        <end position="92"/>
    </location>
</feature>
<evidence type="ECO:0000313" key="3">
    <source>
        <dbReference type="Proteomes" id="UP001162483"/>
    </source>
</evidence>
<proteinExistence type="predicted"/>
<feature type="region of interest" description="Disordered" evidence="1">
    <location>
        <begin position="1"/>
        <end position="139"/>
    </location>
</feature>
<feature type="compositionally biased region" description="Basic and acidic residues" evidence="1">
    <location>
        <begin position="105"/>
        <end position="118"/>
    </location>
</feature>
<accession>A0ABN9AJ31</accession>
<evidence type="ECO:0000256" key="1">
    <source>
        <dbReference type="SAM" id="MobiDB-lite"/>
    </source>
</evidence>
<dbReference type="Proteomes" id="UP001162483">
    <property type="component" value="Unassembled WGS sequence"/>
</dbReference>
<evidence type="ECO:0008006" key="4">
    <source>
        <dbReference type="Google" id="ProtNLM"/>
    </source>
</evidence>
<feature type="compositionally biased region" description="Low complexity" evidence="1">
    <location>
        <begin position="129"/>
        <end position="138"/>
    </location>
</feature>
<evidence type="ECO:0000313" key="2">
    <source>
        <dbReference type="EMBL" id="CAI9534265.1"/>
    </source>
</evidence>
<gene>
    <name evidence="2" type="ORF">SPARVUS_LOCUS614085</name>
</gene>
<keyword evidence="3" id="KW-1185">Reference proteome</keyword>
<feature type="compositionally biased region" description="Basic and acidic residues" evidence="1">
    <location>
        <begin position="276"/>
        <end position="288"/>
    </location>
</feature>
<sequence length="288" mass="33092">MSGYLTADHHVKKKKCKMGDPSLSDSVLYAEHSELEGSRKKKKNKHRSTDNETLLEDSCLDNLSPSYSSSKFKEQEDNLEQELSNQDYNFNTPKSPKKRKKKKRIEMSVEKALEETGHTGHSSLYDGNSHSSEVAVSEEVLHSEYVRKKKKRHRTPENRNLEEDVLEDVQETSSIVMGNIDMEKSVKKKKKHKSNKFLEEENLSHDFHQSIKTSSQCQVASKKSRHKCNEVSVEEAVEETAHTSLYDGNGHSSEVAVSERVLHSESVRKKKKRHRPPENRSMEEDVLE</sequence>
<feature type="compositionally biased region" description="Polar residues" evidence="1">
    <location>
        <begin position="119"/>
        <end position="128"/>
    </location>
</feature>
<feature type="region of interest" description="Disordered" evidence="1">
    <location>
        <begin position="240"/>
        <end position="288"/>
    </location>
</feature>
<comment type="caution">
    <text evidence="2">The sequence shown here is derived from an EMBL/GenBank/DDBJ whole genome shotgun (WGS) entry which is preliminary data.</text>
</comment>
<feature type="compositionally biased region" description="Polar residues" evidence="1">
    <location>
        <begin position="61"/>
        <end position="70"/>
    </location>
</feature>
<feature type="region of interest" description="Disordered" evidence="1">
    <location>
        <begin position="146"/>
        <end position="165"/>
    </location>
</feature>
<feature type="compositionally biased region" description="Basic residues" evidence="1">
    <location>
        <begin position="95"/>
        <end position="104"/>
    </location>
</feature>
<feature type="non-terminal residue" evidence="2">
    <location>
        <position position="288"/>
    </location>
</feature>
<dbReference type="EMBL" id="CATNWA010000188">
    <property type="protein sequence ID" value="CAI9534265.1"/>
    <property type="molecule type" value="Genomic_DNA"/>
</dbReference>
<organism evidence="2 3">
    <name type="scientific">Staurois parvus</name>
    <dbReference type="NCBI Taxonomy" id="386267"/>
    <lineage>
        <taxon>Eukaryota</taxon>
        <taxon>Metazoa</taxon>
        <taxon>Chordata</taxon>
        <taxon>Craniata</taxon>
        <taxon>Vertebrata</taxon>
        <taxon>Euteleostomi</taxon>
        <taxon>Amphibia</taxon>
        <taxon>Batrachia</taxon>
        <taxon>Anura</taxon>
        <taxon>Neobatrachia</taxon>
        <taxon>Ranoidea</taxon>
        <taxon>Ranidae</taxon>
        <taxon>Staurois</taxon>
    </lineage>
</organism>